<dbReference type="AlphaFoldDB" id="A0A255IC58"/>
<dbReference type="InterPro" id="IPR027417">
    <property type="entry name" value="P-loop_NTPase"/>
</dbReference>
<dbReference type="EMBL" id="QICS01000022">
    <property type="protein sequence ID" value="PXV84744.1"/>
    <property type="molecule type" value="Genomic_DNA"/>
</dbReference>
<reference evidence="12" key="3">
    <citation type="submission" date="2018-07" db="EMBL/GenBank/DDBJ databases">
        <authorList>
            <person name="Quirk P.G."/>
            <person name="Krulwich T.A."/>
        </authorList>
    </citation>
    <scope>NUCLEOTIDE SEQUENCE</scope>
    <source>
        <strain evidence="12">CCRI-19302</strain>
    </source>
</reference>
<evidence type="ECO:0000256" key="5">
    <source>
        <dbReference type="ARBA" id="ARBA00022737"/>
    </source>
</evidence>
<dbReference type="CDD" id="cd03216">
    <property type="entry name" value="ABC_Carb_Monos_I"/>
    <property type="match status" value="1"/>
</dbReference>
<evidence type="ECO:0000256" key="1">
    <source>
        <dbReference type="ARBA" id="ARBA00004202"/>
    </source>
</evidence>
<evidence type="ECO:0000256" key="4">
    <source>
        <dbReference type="ARBA" id="ARBA00022597"/>
    </source>
</evidence>
<evidence type="ECO:0000313" key="12">
    <source>
        <dbReference type="EMBL" id="RDY30842.1"/>
    </source>
</evidence>
<reference evidence="11 14" key="2">
    <citation type="submission" date="2018-05" db="EMBL/GenBank/DDBJ databases">
        <title>Genomic Encyclopedia of Type Strains, Phase IV (KMG-IV): sequencing the most valuable type-strain genomes for metagenomic binning, comparative biology and taxonomic classification.</title>
        <authorList>
            <person name="Goeker M."/>
        </authorList>
    </citation>
    <scope>NUCLEOTIDE SEQUENCE [LARGE SCALE GENOMIC DNA]</scope>
    <source>
        <strain evidence="11 14">DSM 28816</strain>
    </source>
</reference>
<accession>A0A255IC58</accession>
<dbReference type="Gene3D" id="3.40.50.300">
    <property type="entry name" value="P-loop containing nucleotide triphosphate hydrolases"/>
    <property type="match status" value="2"/>
</dbReference>
<keyword evidence="2" id="KW-0813">Transport</keyword>
<evidence type="ECO:0000256" key="7">
    <source>
        <dbReference type="ARBA" id="ARBA00022840"/>
    </source>
</evidence>
<protein>
    <submittedName>
        <fullName evidence="11">Monosaccharide ABC transporter ATP-binding protein (CUT2 family)</fullName>
    </submittedName>
    <submittedName>
        <fullName evidence="12">Sugar ABC transporter ATP-binding protein</fullName>
    </submittedName>
</protein>
<dbReference type="OrthoDB" id="9771863at2"/>
<name>A0A255IC58_9FIRM</name>
<dbReference type="PANTHER" id="PTHR43790:SF3">
    <property type="entry name" value="D-ALLOSE IMPORT ATP-BINDING PROTEIN ALSA-RELATED"/>
    <property type="match status" value="1"/>
</dbReference>
<evidence type="ECO:0000256" key="8">
    <source>
        <dbReference type="ARBA" id="ARBA00022967"/>
    </source>
</evidence>
<evidence type="ECO:0000313" key="14">
    <source>
        <dbReference type="Proteomes" id="UP000247523"/>
    </source>
</evidence>
<comment type="subcellular location">
    <subcellularLocation>
        <location evidence="1">Cell membrane</location>
        <topology evidence="1">Peripheral membrane protein</topology>
    </subcellularLocation>
</comment>
<keyword evidence="9" id="KW-0472">Membrane</keyword>
<dbReference type="SMART" id="SM00382">
    <property type="entry name" value="AAA"/>
    <property type="match status" value="2"/>
</dbReference>
<dbReference type="InterPro" id="IPR017871">
    <property type="entry name" value="ABC_transporter-like_CS"/>
</dbReference>
<evidence type="ECO:0000313" key="13">
    <source>
        <dbReference type="Proteomes" id="UP000216411"/>
    </source>
</evidence>
<keyword evidence="5" id="KW-0677">Repeat</keyword>
<dbReference type="EMBL" id="NOKA02000027">
    <property type="protein sequence ID" value="RDY30842.1"/>
    <property type="molecule type" value="Genomic_DNA"/>
</dbReference>
<dbReference type="FunFam" id="3.40.50.300:FF:000127">
    <property type="entry name" value="Ribose import ATP-binding protein RbsA"/>
    <property type="match status" value="1"/>
</dbReference>
<dbReference type="Proteomes" id="UP000247523">
    <property type="component" value="Unassembled WGS sequence"/>
</dbReference>
<evidence type="ECO:0000313" key="11">
    <source>
        <dbReference type="EMBL" id="PXV84744.1"/>
    </source>
</evidence>
<dbReference type="InterPro" id="IPR050107">
    <property type="entry name" value="ABC_carbohydrate_import_ATPase"/>
</dbReference>
<reference evidence="12 13" key="1">
    <citation type="journal article" date="2017" name="Genome Announc.">
        <title>Draft Genome Sequence of a Sporulating and Motile Strain of Lachnotalea glycerini Isolated from Water in Quebec City, Canada.</title>
        <authorList>
            <person name="Maheux A.F."/>
            <person name="Boudreau D.K."/>
            <person name="Berube E."/>
            <person name="Boissinot M."/>
            <person name="Raymond F."/>
            <person name="Brodeur S."/>
            <person name="Corbeil J."/>
            <person name="Isabel S."/>
            <person name="Omar R.F."/>
            <person name="Bergeron M.G."/>
        </authorList>
    </citation>
    <scope>NUCLEOTIDE SEQUENCE [LARGE SCALE GENOMIC DNA]</scope>
    <source>
        <strain evidence="12 13">CCRI-19302</strain>
    </source>
</reference>
<dbReference type="PROSITE" id="PS00211">
    <property type="entry name" value="ABC_TRANSPORTER_1"/>
    <property type="match status" value="1"/>
</dbReference>
<evidence type="ECO:0000256" key="2">
    <source>
        <dbReference type="ARBA" id="ARBA00022448"/>
    </source>
</evidence>
<comment type="caution">
    <text evidence="12">The sequence shown here is derived from an EMBL/GenBank/DDBJ whole genome shotgun (WGS) entry which is preliminary data.</text>
</comment>
<evidence type="ECO:0000256" key="6">
    <source>
        <dbReference type="ARBA" id="ARBA00022741"/>
    </source>
</evidence>
<dbReference type="InterPro" id="IPR003593">
    <property type="entry name" value="AAA+_ATPase"/>
</dbReference>
<dbReference type="GO" id="GO:0005524">
    <property type="term" value="F:ATP binding"/>
    <property type="evidence" value="ECO:0007669"/>
    <property type="project" value="UniProtKB-KW"/>
</dbReference>
<keyword evidence="4" id="KW-0762">Sugar transport</keyword>
<keyword evidence="8" id="KW-1278">Translocase</keyword>
<keyword evidence="7 12" id="KW-0067">ATP-binding</keyword>
<dbReference type="Pfam" id="PF00005">
    <property type="entry name" value="ABC_tran"/>
    <property type="match status" value="2"/>
</dbReference>
<feature type="domain" description="ABC transporter" evidence="10">
    <location>
        <begin position="6"/>
        <end position="243"/>
    </location>
</feature>
<dbReference type="PANTHER" id="PTHR43790">
    <property type="entry name" value="CARBOHYDRATE TRANSPORT ATP-BINDING PROTEIN MG119-RELATED"/>
    <property type="match status" value="1"/>
</dbReference>
<keyword evidence="13" id="KW-1185">Reference proteome</keyword>
<evidence type="ECO:0000256" key="3">
    <source>
        <dbReference type="ARBA" id="ARBA00022475"/>
    </source>
</evidence>
<evidence type="ECO:0000256" key="9">
    <source>
        <dbReference type="ARBA" id="ARBA00023136"/>
    </source>
</evidence>
<keyword evidence="3" id="KW-1003">Cell membrane</keyword>
<dbReference type="GO" id="GO:0005886">
    <property type="term" value="C:plasma membrane"/>
    <property type="evidence" value="ECO:0007669"/>
    <property type="project" value="UniProtKB-SubCell"/>
</dbReference>
<dbReference type="SUPFAM" id="SSF52540">
    <property type="entry name" value="P-loop containing nucleoside triphosphate hydrolases"/>
    <property type="match status" value="2"/>
</dbReference>
<dbReference type="Proteomes" id="UP000216411">
    <property type="component" value="Unassembled WGS sequence"/>
</dbReference>
<gene>
    <name evidence="11" type="ORF">C8E03_1222</name>
    <name evidence="12" type="ORF">CG710_012720</name>
</gene>
<dbReference type="PROSITE" id="PS50893">
    <property type="entry name" value="ABC_TRANSPORTER_2"/>
    <property type="match status" value="2"/>
</dbReference>
<proteinExistence type="predicted"/>
<dbReference type="InterPro" id="IPR003439">
    <property type="entry name" value="ABC_transporter-like_ATP-bd"/>
</dbReference>
<evidence type="ECO:0000259" key="10">
    <source>
        <dbReference type="PROSITE" id="PS50893"/>
    </source>
</evidence>
<sequence>MQNTYLEMSNVSKTFPGVKALNNVKFDIRPGEVHALVGENGAGKSTLIKILSGFQSPDEGAVIKIEGKETKLNGVMDAIKQGIAVIYQDFSLFRNLTVAENIGINDIIEENKMTLNWKKINKKAEKALSILGSDISPKETVENLSIAKQQMVAIASAIAQDAKMIVMDEPTSALSKGEVENLYTIIDSLKEKNIAIMFVSHKMDELFHVADRFTIFRDGTYVGTVDKDDIDENGLVSMMVGRKVEIKSYANLEKKNEVALEVKNLSKKGNFKDINFKLYKGEVLGITGLVGAGRSEMVQAIFGINLPCEGQILIEGKEVQITSPAKALEQGIAYIPESRQTQGLVLAKTIESNITLPMLKKFKNKFGLVDRKTQRASVDKWVTMLDVRPNNPDMLAMQLSGGNQQKVVLAKWIATEAKILIVDEPTNGVDIGAKAEIHQILRKLAAEGTAVIVISSELPEVLSVSDRILVMRRGRITLEIDNKEVTQEMIMSKAVL</sequence>
<keyword evidence="6" id="KW-0547">Nucleotide-binding</keyword>
<dbReference type="CDD" id="cd03215">
    <property type="entry name" value="ABC_Carb_Monos_II"/>
    <property type="match status" value="1"/>
</dbReference>
<feature type="domain" description="ABC transporter" evidence="10">
    <location>
        <begin position="252"/>
        <end position="496"/>
    </location>
</feature>
<organism evidence="12 13">
    <name type="scientific">Lachnotalea glycerini</name>
    <dbReference type="NCBI Taxonomy" id="1763509"/>
    <lineage>
        <taxon>Bacteria</taxon>
        <taxon>Bacillati</taxon>
        <taxon>Bacillota</taxon>
        <taxon>Clostridia</taxon>
        <taxon>Lachnospirales</taxon>
        <taxon>Lachnospiraceae</taxon>
        <taxon>Lachnotalea</taxon>
    </lineage>
</organism>
<dbReference type="GO" id="GO:0016887">
    <property type="term" value="F:ATP hydrolysis activity"/>
    <property type="evidence" value="ECO:0007669"/>
    <property type="project" value="InterPro"/>
</dbReference>